<keyword evidence="3" id="KW-1185">Reference proteome</keyword>
<name>A0A9W9VYV3_9EURO</name>
<reference evidence="2" key="2">
    <citation type="journal article" date="2023" name="IMA Fungus">
        <title>Comparative genomic study of the Penicillium genus elucidates a diverse pangenome and 15 lateral gene transfer events.</title>
        <authorList>
            <person name="Petersen C."/>
            <person name="Sorensen T."/>
            <person name="Nielsen M.R."/>
            <person name="Sondergaard T.E."/>
            <person name="Sorensen J.L."/>
            <person name="Fitzpatrick D.A."/>
            <person name="Frisvad J.C."/>
            <person name="Nielsen K.L."/>
        </authorList>
    </citation>
    <scope>NUCLEOTIDE SEQUENCE</scope>
    <source>
        <strain evidence="2">IBT 29677</strain>
    </source>
</reference>
<sequence length="501" mass="57146">MIFSLTLYLALLVCCSISAVCVSAAKSDATTAYGSDMEWETPEYYVMKGSNANRLPDLSILADEKRQKDVSMKWANQLEKNRSSREAQWSAALHEFEALHIGTSKRRKSRFMQILDTYRAKIGNFREEKVRNYRIIDDLEEGKIISVSGGRFTKTTSVQFQLDGGKLTTVNAMLSCDPYNVICKDMLLKLHPSVRSMLDNIMRYLVAPMAAQYRDVTAYPLSLTIDIRLENPYDRQRNSLVSGLIPASSASGDHRVITMQLPYLNTLARSYSKDAIWREIMGTVTHEATHLFQWYNHRLRPTKQPAIHFGSPLGVWPFGRSTSLNDNSFQAPASAPTEFLEGIADYVVVRSGLEKFHWRRPTSSAELAYKWQAGTYQRAFFFEWLEMRIGEGTVGRLMGSVLDSGYAGSYPEAGTPCGLEYGTWESVTGMSAEDLWKEYGLFVDTPPGQQTNTHWTWAQGYFILLVSTVCYLILRDVKWDNSWNLNQWTPDWEKWTPSWNE</sequence>
<evidence type="ECO:0000313" key="3">
    <source>
        <dbReference type="Proteomes" id="UP001147747"/>
    </source>
</evidence>
<dbReference type="PANTHER" id="PTHR33321:SF12">
    <property type="entry name" value="PLANT BASIC SECRETORY PROTEIN (BSP) FAMILY PROTEIN"/>
    <property type="match status" value="1"/>
</dbReference>
<evidence type="ECO:0000256" key="1">
    <source>
        <dbReference type="SAM" id="SignalP"/>
    </source>
</evidence>
<dbReference type="RefSeq" id="XP_056487458.1">
    <property type="nucleotide sequence ID" value="XM_056631907.1"/>
</dbReference>
<evidence type="ECO:0000313" key="2">
    <source>
        <dbReference type="EMBL" id="KAJ5391780.1"/>
    </source>
</evidence>
<accession>A0A9W9VYV3</accession>
<dbReference type="EMBL" id="JAPZBU010000008">
    <property type="protein sequence ID" value="KAJ5391780.1"/>
    <property type="molecule type" value="Genomic_DNA"/>
</dbReference>
<dbReference type="OrthoDB" id="4309673at2759"/>
<dbReference type="AlphaFoldDB" id="A0A9W9VYV3"/>
<proteinExistence type="predicted"/>
<dbReference type="Proteomes" id="UP001147747">
    <property type="component" value="Unassembled WGS sequence"/>
</dbReference>
<reference evidence="2" key="1">
    <citation type="submission" date="2022-12" db="EMBL/GenBank/DDBJ databases">
        <authorList>
            <person name="Petersen C."/>
        </authorList>
    </citation>
    <scope>NUCLEOTIDE SEQUENCE</scope>
    <source>
        <strain evidence="2">IBT 29677</strain>
    </source>
</reference>
<dbReference type="GeneID" id="81370887"/>
<gene>
    <name evidence="2" type="ORF">N7509_007270</name>
</gene>
<dbReference type="InterPro" id="IPR007541">
    <property type="entry name" value="Uncharacterised_BSP"/>
</dbReference>
<dbReference type="Pfam" id="PF04450">
    <property type="entry name" value="BSP"/>
    <property type="match status" value="1"/>
</dbReference>
<keyword evidence="1" id="KW-0732">Signal</keyword>
<feature type="signal peptide" evidence="1">
    <location>
        <begin position="1"/>
        <end position="24"/>
    </location>
</feature>
<protein>
    <submittedName>
        <fullName evidence="2">PBSP domain protein</fullName>
    </submittedName>
</protein>
<comment type="caution">
    <text evidence="2">The sequence shown here is derived from an EMBL/GenBank/DDBJ whole genome shotgun (WGS) entry which is preliminary data.</text>
</comment>
<dbReference type="PANTHER" id="PTHR33321">
    <property type="match status" value="1"/>
</dbReference>
<feature type="chain" id="PRO_5040984291" evidence="1">
    <location>
        <begin position="25"/>
        <end position="501"/>
    </location>
</feature>
<organism evidence="2 3">
    <name type="scientific">Penicillium cosmopolitanum</name>
    <dbReference type="NCBI Taxonomy" id="1131564"/>
    <lineage>
        <taxon>Eukaryota</taxon>
        <taxon>Fungi</taxon>
        <taxon>Dikarya</taxon>
        <taxon>Ascomycota</taxon>
        <taxon>Pezizomycotina</taxon>
        <taxon>Eurotiomycetes</taxon>
        <taxon>Eurotiomycetidae</taxon>
        <taxon>Eurotiales</taxon>
        <taxon>Aspergillaceae</taxon>
        <taxon>Penicillium</taxon>
    </lineage>
</organism>